<proteinExistence type="predicted"/>
<dbReference type="PATRIC" id="fig|1298851.3.peg.1593"/>
<dbReference type="KEGG" id="ttk:TST_1519"/>
<evidence type="ECO:0000256" key="1">
    <source>
        <dbReference type="ARBA" id="ARBA00023002"/>
    </source>
</evidence>
<dbReference type="EMBL" id="AP013035">
    <property type="protein sequence ID" value="BAT72305.1"/>
    <property type="molecule type" value="Genomic_DNA"/>
</dbReference>
<dbReference type="Proteomes" id="UP000063234">
    <property type="component" value="Chromosome"/>
</dbReference>
<dbReference type="InterPro" id="IPR004017">
    <property type="entry name" value="Cys_rich_dom"/>
</dbReference>
<evidence type="ECO:0000259" key="2">
    <source>
        <dbReference type="Pfam" id="PF02754"/>
    </source>
</evidence>
<reference evidence="4" key="1">
    <citation type="journal article" date="2018" name="Science">
        <title>A primordial and reversible TCA cycle in a facultatively chemolithoautotrophic thermophile.</title>
        <authorList>
            <person name="Nunoura T."/>
            <person name="Chikaraishi Y."/>
            <person name="Izaki R."/>
            <person name="Suwa T."/>
            <person name="Sato T."/>
            <person name="Harada T."/>
            <person name="Mori K."/>
            <person name="Kato Y."/>
            <person name="Miyazaki M."/>
            <person name="Shimamura S."/>
            <person name="Yanagawa K."/>
            <person name="Shuto A."/>
            <person name="Ohkouchi N."/>
            <person name="Fujita N."/>
            <person name="Takaki Y."/>
            <person name="Atomi H."/>
            <person name="Takai K."/>
        </authorList>
    </citation>
    <scope>NUCLEOTIDE SEQUENCE [LARGE SCALE GENOMIC DNA]</scope>
    <source>
        <strain evidence="4">DSM 17441 / JCM 13301 / NBRC 103674 / ABI70S6</strain>
    </source>
</reference>
<sequence length="283" mass="31370">MKAVFYPGCTLKTAAGYEESIKEVNRVLGIEMPELNDWNCCGATAYFSLDELVALTLPAINIAKAEAEDYEWIVTPCNACYATLRKAKAILANELELRDKVKKALEEENLTYRGRPFIRHLLDYYLLPEVFEKVQENVVKPLTGLKVAPYYGCQYSRPVVGDETDDPEEPVNLDKLITALGAEVVDYGAKTYCCGAAQMVTHEEGCLKLVNRIVKGAIKEEADVIVAICPLCQFNVETAETKLGYNVPVLFFTQLIGLAFGIPYTKLGLKKLLVPADSVLTKI</sequence>
<protein>
    <submittedName>
        <fullName evidence="3">Heterodisulfide reductase subunit B</fullName>
        <ecNumber evidence="3">1.8.98.1</ecNumber>
    </submittedName>
</protein>
<dbReference type="PANTHER" id="PTHR42947:SF1">
    <property type="entry name" value="COB--COM HETERODISULFIDE REDUCTASE SUBUNIT B 1"/>
    <property type="match status" value="1"/>
</dbReference>
<dbReference type="PANTHER" id="PTHR42947">
    <property type="entry name" value="COB--COM HETERODISULFIDE REDUCTASE SUBUNIT B 1"/>
    <property type="match status" value="1"/>
</dbReference>
<organism evidence="3 4">
    <name type="scientific">Thermosulfidibacter takaii (strain DSM 17441 / JCM 13301 / NBRC 103674 / ABI70S6)</name>
    <dbReference type="NCBI Taxonomy" id="1298851"/>
    <lineage>
        <taxon>Bacteria</taxon>
        <taxon>Pseudomonadati</taxon>
        <taxon>Thermosulfidibacterota</taxon>
        <taxon>Thermosulfidibacteria</taxon>
        <taxon>Thermosulfidibacterales</taxon>
        <taxon>Thermosulfidibacteraceae</taxon>
    </lineage>
</organism>
<dbReference type="GO" id="GO:0051912">
    <property type="term" value="F:CoB--CoM heterodisulfide reductase activity"/>
    <property type="evidence" value="ECO:0007669"/>
    <property type="project" value="UniProtKB-EC"/>
</dbReference>
<dbReference type="Pfam" id="PF02754">
    <property type="entry name" value="CCG"/>
    <property type="match status" value="2"/>
</dbReference>
<dbReference type="OrthoDB" id="9777685at2"/>
<dbReference type="RefSeq" id="WP_068550356.1">
    <property type="nucleotide sequence ID" value="NZ_AP013035.1"/>
</dbReference>
<feature type="domain" description="Cysteine-rich" evidence="2">
    <location>
        <begin position="4"/>
        <end position="85"/>
    </location>
</feature>
<dbReference type="InterPro" id="IPR051278">
    <property type="entry name" value="HdrB/HdrD_reductase"/>
</dbReference>
<keyword evidence="1 3" id="KW-0560">Oxidoreductase</keyword>
<dbReference type="STRING" id="1298851.TST_1519"/>
<feature type="domain" description="Cysteine-rich" evidence="2">
    <location>
        <begin position="147"/>
        <end position="236"/>
    </location>
</feature>
<evidence type="ECO:0000313" key="3">
    <source>
        <dbReference type="EMBL" id="BAT72305.1"/>
    </source>
</evidence>
<dbReference type="EC" id="1.8.98.1" evidence="3"/>
<dbReference type="AlphaFoldDB" id="A0A0S3QVF2"/>
<dbReference type="Gene3D" id="1.20.1050.140">
    <property type="match status" value="1"/>
</dbReference>
<name>A0A0S3QVF2_THET7</name>
<keyword evidence="4" id="KW-1185">Reference proteome</keyword>
<gene>
    <name evidence="3" type="primary">hdrB</name>
    <name evidence="3" type="ORF">TST_1519</name>
</gene>
<accession>A0A0S3QVF2</accession>
<evidence type="ECO:0000313" key="4">
    <source>
        <dbReference type="Proteomes" id="UP000063234"/>
    </source>
</evidence>